<dbReference type="GO" id="GO:0070006">
    <property type="term" value="F:metalloaminopeptidase activity"/>
    <property type="evidence" value="ECO:0007669"/>
    <property type="project" value="TreeGrafter"/>
</dbReference>
<dbReference type="PANTHER" id="PTHR11533:SF257">
    <property type="entry name" value="PEPTIDASE_M1 DOMAIN-CONTAINING PROTEIN"/>
    <property type="match status" value="1"/>
</dbReference>
<dbReference type="Gene3D" id="2.60.40.1730">
    <property type="entry name" value="tricorn interacting facor f3 domain"/>
    <property type="match status" value="1"/>
</dbReference>
<dbReference type="GO" id="GO:0005737">
    <property type="term" value="C:cytoplasm"/>
    <property type="evidence" value="ECO:0007669"/>
    <property type="project" value="TreeGrafter"/>
</dbReference>
<dbReference type="GO" id="GO:0006508">
    <property type="term" value="P:proteolysis"/>
    <property type="evidence" value="ECO:0007669"/>
    <property type="project" value="InterPro"/>
</dbReference>
<protein>
    <submittedName>
        <fullName evidence="5">Peptidase_M1_N domain-containing protein</fullName>
    </submittedName>
</protein>
<dbReference type="PANTHER" id="PTHR11533">
    <property type="entry name" value="PROTEASE M1 ZINC METALLOPROTEASE"/>
    <property type="match status" value="1"/>
</dbReference>
<keyword evidence="4" id="KW-1185">Reference proteome</keyword>
<dbReference type="GO" id="GO:0043171">
    <property type="term" value="P:peptide catabolic process"/>
    <property type="evidence" value="ECO:0007669"/>
    <property type="project" value="TreeGrafter"/>
</dbReference>
<evidence type="ECO:0000313" key="3">
    <source>
        <dbReference type="EMBL" id="VDM63302.1"/>
    </source>
</evidence>
<dbReference type="SUPFAM" id="SSF63737">
    <property type="entry name" value="Leukotriene A4 hydrolase N-terminal domain"/>
    <property type="match status" value="1"/>
</dbReference>
<gene>
    <name evidence="3" type="ORF">ACOC_LOCUS11717</name>
</gene>
<dbReference type="STRING" id="334426.A0A0R3PZ03"/>
<dbReference type="WBParaSite" id="ACOC_0001171601-mRNA-1">
    <property type="protein sequence ID" value="ACOC_0001171601-mRNA-1"/>
    <property type="gene ID" value="ACOC_0001171601"/>
</dbReference>
<dbReference type="GO" id="GO:0005615">
    <property type="term" value="C:extracellular space"/>
    <property type="evidence" value="ECO:0007669"/>
    <property type="project" value="TreeGrafter"/>
</dbReference>
<dbReference type="Pfam" id="PF17900">
    <property type="entry name" value="Peptidase_M1_N"/>
    <property type="match status" value="1"/>
</dbReference>
<name>A0A0R3PZ03_ANGCS</name>
<dbReference type="InterPro" id="IPR042097">
    <property type="entry name" value="Aminopeptidase_N-like_N_sf"/>
</dbReference>
<dbReference type="EMBL" id="UYYA01004770">
    <property type="protein sequence ID" value="VDM63302.1"/>
    <property type="molecule type" value="Genomic_DNA"/>
</dbReference>
<feature type="domain" description="Aminopeptidase N-like N-terminal" evidence="2">
    <location>
        <begin position="32"/>
        <end position="211"/>
    </location>
</feature>
<dbReference type="GO" id="GO:0042277">
    <property type="term" value="F:peptide binding"/>
    <property type="evidence" value="ECO:0007669"/>
    <property type="project" value="TreeGrafter"/>
</dbReference>
<dbReference type="InterPro" id="IPR050344">
    <property type="entry name" value="Peptidase_M1_aminopeptidases"/>
</dbReference>
<evidence type="ECO:0000313" key="5">
    <source>
        <dbReference type="WBParaSite" id="ACOC_0001171601-mRNA-1"/>
    </source>
</evidence>
<keyword evidence="1" id="KW-0732">Signal</keyword>
<organism evidence="5">
    <name type="scientific">Angiostrongylus costaricensis</name>
    <name type="common">Nematode worm</name>
    <dbReference type="NCBI Taxonomy" id="334426"/>
    <lineage>
        <taxon>Eukaryota</taxon>
        <taxon>Metazoa</taxon>
        <taxon>Ecdysozoa</taxon>
        <taxon>Nematoda</taxon>
        <taxon>Chromadorea</taxon>
        <taxon>Rhabditida</taxon>
        <taxon>Rhabditina</taxon>
        <taxon>Rhabditomorpha</taxon>
        <taxon>Strongyloidea</taxon>
        <taxon>Metastrongylidae</taxon>
        <taxon>Angiostrongylus</taxon>
    </lineage>
</organism>
<dbReference type="OrthoDB" id="8182982at2759"/>
<dbReference type="Proteomes" id="UP000267027">
    <property type="component" value="Unassembled WGS sequence"/>
</dbReference>
<reference evidence="3 4" key="2">
    <citation type="submission" date="2018-11" db="EMBL/GenBank/DDBJ databases">
        <authorList>
            <consortium name="Pathogen Informatics"/>
        </authorList>
    </citation>
    <scope>NUCLEOTIDE SEQUENCE [LARGE SCALE GENOMIC DNA]</scope>
    <source>
        <strain evidence="3 4">Costa Rica</strain>
    </source>
</reference>
<reference evidence="5" key="1">
    <citation type="submission" date="2017-02" db="UniProtKB">
        <authorList>
            <consortium name="WormBaseParasite"/>
        </authorList>
    </citation>
    <scope>IDENTIFICATION</scope>
</reference>
<accession>A0A0R3PZ03</accession>
<dbReference type="AlphaFoldDB" id="A0A0R3PZ03"/>
<dbReference type="PRINTS" id="PR00756">
    <property type="entry name" value="ALADIPTASE"/>
</dbReference>
<feature type="signal peptide" evidence="1">
    <location>
        <begin position="1"/>
        <end position="23"/>
    </location>
</feature>
<dbReference type="InterPro" id="IPR045357">
    <property type="entry name" value="Aminopeptidase_N-like_N"/>
</dbReference>
<evidence type="ECO:0000313" key="4">
    <source>
        <dbReference type="Proteomes" id="UP000267027"/>
    </source>
</evidence>
<dbReference type="InterPro" id="IPR001930">
    <property type="entry name" value="Peptidase_M1"/>
</dbReference>
<dbReference type="GO" id="GO:0016020">
    <property type="term" value="C:membrane"/>
    <property type="evidence" value="ECO:0007669"/>
    <property type="project" value="TreeGrafter"/>
</dbReference>
<evidence type="ECO:0000256" key="1">
    <source>
        <dbReference type="SAM" id="SignalP"/>
    </source>
</evidence>
<proteinExistence type="predicted"/>
<feature type="chain" id="PRO_5043130434" evidence="1">
    <location>
        <begin position="24"/>
        <end position="235"/>
    </location>
</feature>
<dbReference type="GO" id="GO:0008270">
    <property type="term" value="F:zinc ion binding"/>
    <property type="evidence" value="ECO:0007669"/>
    <property type="project" value="TreeGrafter"/>
</dbReference>
<dbReference type="OMA" id="NEQMFAG"/>
<sequence length="235" mass="26090">MTIRSVPGFVFIALGALASQVTAEESLSPHLVPLSYDLTVKIPVLERYDGFIASVVLHFNLTTVTPNITLHARNLHSMKKVSVICSNDSFEPILRSIRSLKETVEFTFVNPLLPGQYLLTIGEYNGRLSNASSGVFHRNRTLFTSHLQPNFARELLPCVDNPSAKAVFRMTVIHPTGTFAHSNTIVNNVHMVDSRWQKTVFAPTLALPAYLLTFSLLTKSYEEVGITPDFLSTKS</sequence>
<evidence type="ECO:0000259" key="2">
    <source>
        <dbReference type="Pfam" id="PF17900"/>
    </source>
</evidence>